<reference evidence="5" key="1">
    <citation type="submission" date="2018-05" db="EMBL/GenBank/DDBJ databases">
        <title>Pedobacter paludis sp. nov., isolated from wetland soil.</title>
        <authorList>
            <person name="Zhang Y."/>
        </authorList>
    </citation>
    <scope>NUCLEOTIDE SEQUENCE [LARGE SCALE GENOMIC DNA]</scope>
    <source>
        <strain evidence="5">R-8</strain>
    </source>
</reference>
<dbReference type="InterPro" id="IPR009057">
    <property type="entry name" value="Homeodomain-like_sf"/>
</dbReference>
<dbReference type="Proteomes" id="UP000245391">
    <property type="component" value="Unassembled WGS sequence"/>
</dbReference>
<name>A0A317F2K5_9SPHI</name>
<evidence type="ECO:0000256" key="1">
    <source>
        <dbReference type="ARBA" id="ARBA00023125"/>
    </source>
</evidence>
<evidence type="ECO:0000256" key="2">
    <source>
        <dbReference type="PROSITE-ProRule" id="PRU00335"/>
    </source>
</evidence>
<dbReference type="Gene3D" id="1.10.357.10">
    <property type="entry name" value="Tetracycline Repressor, domain 2"/>
    <property type="match status" value="1"/>
</dbReference>
<dbReference type="RefSeq" id="WP_109927938.1">
    <property type="nucleotide sequence ID" value="NZ_QGNY01000001.1"/>
</dbReference>
<keyword evidence="5" id="KW-1185">Reference proteome</keyword>
<feature type="domain" description="HTH tetR-type" evidence="3">
    <location>
        <begin position="15"/>
        <end position="75"/>
    </location>
</feature>
<comment type="caution">
    <text evidence="4">The sequence shown here is derived from an EMBL/GenBank/DDBJ whole genome shotgun (WGS) entry which is preliminary data.</text>
</comment>
<proteinExistence type="predicted"/>
<dbReference type="SUPFAM" id="SSF46689">
    <property type="entry name" value="Homeodomain-like"/>
    <property type="match status" value="1"/>
</dbReference>
<dbReference type="EMBL" id="QGNY01000001">
    <property type="protein sequence ID" value="PWS33351.1"/>
    <property type="molecule type" value="Genomic_DNA"/>
</dbReference>
<dbReference type="Pfam" id="PF00440">
    <property type="entry name" value="TetR_N"/>
    <property type="match status" value="1"/>
</dbReference>
<feature type="DNA-binding region" description="H-T-H motif" evidence="2">
    <location>
        <begin position="38"/>
        <end position="57"/>
    </location>
</feature>
<gene>
    <name evidence="4" type="ORF">DF947_01620</name>
</gene>
<evidence type="ECO:0000313" key="4">
    <source>
        <dbReference type="EMBL" id="PWS33351.1"/>
    </source>
</evidence>
<dbReference type="OrthoDB" id="836882at2"/>
<dbReference type="InterPro" id="IPR001647">
    <property type="entry name" value="HTH_TetR"/>
</dbReference>
<dbReference type="GO" id="GO:0003677">
    <property type="term" value="F:DNA binding"/>
    <property type="evidence" value="ECO:0007669"/>
    <property type="project" value="UniProtKB-UniRule"/>
</dbReference>
<dbReference type="PROSITE" id="PS50977">
    <property type="entry name" value="HTH_TETR_2"/>
    <property type="match status" value="1"/>
</dbReference>
<organism evidence="4 5">
    <name type="scientific">Pedobacter paludis</name>
    <dbReference type="NCBI Taxonomy" id="2203212"/>
    <lineage>
        <taxon>Bacteria</taxon>
        <taxon>Pseudomonadati</taxon>
        <taxon>Bacteroidota</taxon>
        <taxon>Sphingobacteriia</taxon>
        <taxon>Sphingobacteriales</taxon>
        <taxon>Sphingobacteriaceae</taxon>
        <taxon>Pedobacter</taxon>
    </lineage>
</organism>
<evidence type="ECO:0000313" key="5">
    <source>
        <dbReference type="Proteomes" id="UP000245391"/>
    </source>
</evidence>
<evidence type="ECO:0000259" key="3">
    <source>
        <dbReference type="PROSITE" id="PS50977"/>
    </source>
</evidence>
<dbReference type="AlphaFoldDB" id="A0A317F2K5"/>
<dbReference type="PRINTS" id="PR00455">
    <property type="entry name" value="HTHTETR"/>
</dbReference>
<sequence length="212" mass="24578">MKKRGRGRPRKQDAMESRELLLRAVGAIMREEGYTGLGVTKVSARAGVDKKMIYWYYQNFENLVKTYIKEKDFWTPVFKKVGKLRSPEKEVICEFLMKVFKEQFRYFLAEKEMQEFIHWQVSESSQMLKEVSEEREFQGAAIAKLTDTFFEGVDVNLRAVLSIVLGGIYYVTWHADKNGSSVCGIDINKARDREAFERTIGQIIGWAFDKAG</sequence>
<protein>
    <recommendedName>
        <fullName evidence="3">HTH tetR-type domain-containing protein</fullName>
    </recommendedName>
</protein>
<keyword evidence="1 2" id="KW-0238">DNA-binding</keyword>
<accession>A0A317F2K5</accession>